<keyword evidence="2" id="KW-1185">Reference proteome</keyword>
<comment type="caution">
    <text evidence="1">The sequence shown here is derived from an EMBL/GenBank/DDBJ whole genome shotgun (WGS) entry which is preliminary data.</text>
</comment>
<dbReference type="Proteomes" id="UP001417504">
    <property type="component" value="Unassembled WGS sequence"/>
</dbReference>
<reference evidence="1 2" key="1">
    <citation type="submission" date="2024-01" db="EMBL/GenBank/DDBJ databases">
        <title>Genome assemblies of Stephania.</title>
        <authorList>
            <person name="Yang L."/>
        </authorList>
    </citation>
    <scope>NUCLEOTIDE SEQUENCE [LARGE SCALE GENOMIC DNA]</scope>
    <source>
        <strain evidence="1">QJT</strain>
        <tissue evidence="1">Leaf</tissue>
    </source>
</reference>
<organism evidence="1 2">
    <name type="scientific">Stephania japonica</name>
    <dbReference type="NCBI Taxonomy" id="461633"/>
    <lineage>
        <taxon>Eukaryota</taxon>
        <taxon>Viridiplantae</taxon>
        <taxon>Streptophyta</taxon>
        <taxon>Embryophyta</taxon>
        <taxon>Tracheophyta</taxon>
        <taxon>Spermatophyta</taxon>
        <taxon>Magnoliopsida</taxon>
        <taxon>Ranunculales</taxon>
        <taxon>Menispermaceae</taxon>
        <taxon>Menispermoideae</taxon>
        <taxon>Cissampelideae</taxon>
        <taxon>Stephania</taxon>
    </lineage>
</organism>
<name>A0AAP0P4N7_9MAGN</name>
<proteinExistence type="predicted"/>
<gene>
    <name evidence="1" type="ORF">Sjap_011010</name>
</gene>
<dbReference type="AlphaFoldDB" id="A0AAP0P4N7"/>
<protein>
    <submittedName>
        <fullName evidence="1">Uncharacterized protein</fullName>
    </submittedName>
</protein>
<sequence length="93" mass="10612">MAGMLPGIECARRRRLHQGGAKARSSIGNGRSRHSTLCLYTSNHEQACLNSSCLMQRNINSWDDSKLDDTAKEAKEKLDERLIRNQWKLQAQR</sequence>
<evidence type="ECO:0000313" key="1">
    <source>
        <dbReference type="EMBL" id="KAK9130523.1"/>
    </source>
</evidence>
<accession>A0AAP0P4N7</accession>
<dbReference type="EMBL" id="JBBNAE010000004">
    <property type="protein sequence ID" value="KAK9130523.1"/>
    <property type="molecule type" value="Genomic_DNA"/>
</dbReference>
<evidence type="ECO:0000313" key="2">
    <source>
        <dbReference type="Proteomes" id="UP001417504"/>
    </source>
</evidence>